<dbReference type="GO" id="GO:0015977">
    <property type="term" value="P:carbon fixation"/>
    <property type="evidence" value="ECO:0007669"/>
    <property type="project" value="UniProtKB-UniRule"/>
</dbReference>
<evidence type="ECO:0000256" key="3">
    <source>
        <dbReference type="ARBA" id="ARBA00023186"/>
    </source>
</evidence>
<protein>
    <recommendedName>
        <fullName evidence="6 8">RuBisCO chaperone RbcX</fullName>
    </recommendedName>
</protein>
<dbReference type="Gene3D" id="1.10.1200.210">
    <property type="entry name" value="Chaperonin-like RbcX"/>
    <property type="match status" value="1"/>
</dbReference>
<dbReference type="GO" id="GO:0031470">
    <property type="term" value="C:carboxysome"/>
    <property type="evidence" value="ECO:0007669"/>
    <property type="project" value="UniProtKB-SubCell"/>
</dbReference>
<dbReference type="SUPFAM" id="SSF158615">
    <property type="entry name" value="RbcX-like"/>
    <property type="match status" value="1"/>
</dbReference>
<name>A0A1E5QFM6_9CYAN</name>
<gene>
    <name evidence="8" type="primary">rbcX</name>
    <name evidence="9" type="ORF">BH720_19450</name>
</gene>
<keyword evidence="4 8" id="KW-0120">Carbon dioxide fixation</keyword>
<evidence type="ECO:0000256" key="7">
    <source>
        <dbReference type="ARBA" id="ARBA00024446"/>
    </source>
</evidence>
<dbReference type="Pfam" id="PF02341">
    <property type="entry name" value="RbcX"/>
    <property type="match status" value="1"/>
</dbReference>
<comment type="caution">
    <text evidence="9">The sequence shown here is derived from an EMBL/GenBank/DDBJ whole genome shotgun (WGS) entry which is preliminary data.</text>
</comment>
<reference evidence="9" key="1">
    <citation type="submission" date="2016-09" db="EMBL/GenBank/DDBJ databases">
        <title>Draft genome of thermotolerant cyanobacterium Desertifilum sp. strain IPPAS B-1220.</title>
        <authorList>
            <person name="Sinetova M.A."/>
            <person name="Bolakhan K."/>
            <person name="Zayadan B.K."/>
            <person name="Mironov K.S."/>
            <person name="Ustinova V."/>
            <person name="Kupriyanova E.V."/>
            <person name="Sidorov R.A."/>
            <person name="Skrypnik A.N."/>
            <person name="Gogoleva N.E."/>
            <person name="Gogolev Y.V."/>
            <person name="Los D.A."/>
        </authorList>
    </citation>
    <scope>NUCLEOTIDE SEQUENCE [LARGE SCALE GENOMIC DNA]</scope>
    <source>
        <strain evidence="9">IPPAS B-1220</strain>
    </source>
</reference>
<keyword evidence="1 8" id="KW-0963">Cytoplasm</keyword>
<accession>A0A1E5QFM6</accession>
<dbReference type="OrthoDB" id="512484at2"/>
<evidence type="ECO:0000256" key="1">
    <source>
        <dbReference type="ARBA" id="ARBA00022490"/>
    </source>
</evidence>
<dbReference type="GO" id="GO:0044183">
    <property type="term" value="F:protein folding chaperone"/>
    <property type="evidence" value="ECO:0007669"/>
    <property type="project" value="InterPro"/>
</dbReference>
<dbReference type="InterPro" id="IPR046381">
    <property type="entry name" value="RbcX"/>
</dbReference>
<comment type="domain">
    <text evidence="8">The homodimer has 2 functional domains, a central cleft essential for production of soluble RbcL in which the RbcL peptide binds, and a polar surface which plays a role in correct RbcL subunit arrangement.</text>
</comment>
<dbReference type="InterPro" id="IPR003435">
    <property type="entry name" value="Chaperonin_RcbX"/>
</dbReference>
<comment type="similarity">
    <text evidence="8">Belongs to the RbcX family.</text>
</comment>
<organism evidence="9">
    <name type="scientific">Desertifilum tharense IPPAS B-1220</name>
    <dbReference type="NCBI Taxonomy" id="1781255"/>
    <lineage>
        <taxon>Bacteria</taxon>
        <taxon>Bacillati</taxon>
        <taxon>Cyanobacteriota</taxon>
        <taxon>Cyanophyceae</taxon>
        <taxon>Desertifilales</taxon>
        <taxon>Desertifilaceae</taxon>
        <taxon>Desertifilum</taxon>
    </lineage>
</organism>
<dbReference type="STRING" id="1781255.BH720_19450"/>
<keyword evidence="7" id="KW-1283">Bacterial microcompartment</keyword>
<dbReference type="InterPro" id="IPR038052">
    <property type="entry name" value="Chaperonin_RbcX_sf"/>
</dbReference>
<evidence type="ECO:0000256" key="2">
    <source>
        <dbReference type="ARBA" id="ARBA00022531"/>
    </source>
</evidence>
<sequence>MDIKKVAKNTTRVLASYITYQAVQIIFSQLSETNPPLAYWFNSFSGADKIQDGEAYLQALLKENQELAFRVMTVRDHLAQEVADYLPEMVRTEIQQANISHRRQYLERVTQLNVPDFDAHSEPQAEPDPNE</sequence>
<evidence type="ECO:0000313" key="9">
    <source>
        <dbReference type="EMBL" id="OEJ73418.1"/>
    </source>
</evidence>
<evidence type="ECO:0000256" key="4">
    <source>
        <dbReference type="ARBA" id="ARBA00023300"/>
    </source>
</evidence>
<dbReference type="PANTHER" id="PTHR33791">
    <property type="entry name" value="CHAPERONIN-LIKE RBCX PROTEIN 1, CHLOROPLASTIC"/>
    <property type="match status" value="1"/>
</dbReference>
<comment type="subcellular location">
    <subcellularLocation>
        <location evidence="8">Carboxysome</location>
    </subcellularLocation>
    <subcellularLocation>
        <location evidence="8">Cytoplasm</location>
    </subcellularLocation>
    <text evidence="8">Most protein is cytoplasmic, but some is in the carboxysome.</text>
</comment>
<evidence type="ECO:0000256" key="8">
    <source>
        <dbReference type="HAMAP-Rule" id="MF_00855"/>
    </source>
</evidence>
<evidence type="ECO:0000256" key="5">
    <source>
        <dbReference type="ARBA" id="ARBA00023669"/>
    </source>
</evidence>
<dbReference type="AlphaFoldDB" id="A0A1E5QFM6"/>
<dbReference type="EMBL" id="MJGC01000088">
    <property type="protein sequence ID" value="OEJ73418.1"/>
    <property type="molecule type" value="Genomic_DNA"/>
</dbReference>
<dbReference type="GO" id="GO:0110102">
    <property type="term" value="P:ribulose bisphosphate carboxylase complex assembly"/>
    <property type="evidence" value="ECO:0007669"/>
    <property type="project" value="UniProtKB-UniRule"/>
</dbReference>
<comment type="subunit">
    <text evidence="8">Homodimer. Interacts with the exposed C-terminal peptide of RbcL via its central cleft, contacts a second RbcL monomer via its peripheral polar surface.</text>
</comment>
<dbReference type="NCBIfam" id="NF047598">
    <property type="entry name" value="ChaprRbcXCyano"/>
    <property type="match status" value="1"/>
</dbReference>
<keyword evidence="2 8" id="KW-0602">Photosynthesis</keyword>
<dbReference type="PANTHER" id="PTHR33791:SF1">
    <property type="entry name" value="RUBISCO CHAPERONE RBCX"/>
    <property type="match status" value="1"/>
</dbReference>
<dbReference type="GO" id="GO:0015979">
    <property type="term" value="P:photosynthesis"/>
    <property type="evidence" value="ECO:0007669"/>
    <property type="project" value="UniProtKB-KW"/>
</dbReference>
<dbReference type="GO" id="GO:0005737">
    <property type="term" value="C:cytoplasm"/>
    <property type="evidence" value="ECO:0007669"/>
    <property type="project" value="UniProtKB-SubCell"/>
</dbReference>
<keyword evidence="3 8" id="KW-0143">Chaperone</keyword>
<evidence type="ECO:0000256" key="6">
    <source>
        <dbReference type="ARBA" id="ARBA00023866"/>
    </source>
</evidence>
<keyword evidence="5 8" id="KW-1282">Carboxysome</keyword>
<comment type="function">
    <text evidence="8">An RbcL-specific chaperone. The central cleft of the RbcX homodimer (RbcX2) binds the C-terminus of an RbcL monomer, stabilizing the C-terminus and probably preventing its reassociation with chaperonin GroEL-ES. At the same time the peripheral region of RbcX2 binds a second RbcL monomer, bridging the RbcL homodimers in the correct orientation. The RbcX2(2)-bound RbcL dimers then assemble into the RbcL8 core (RbcL8-(RbcX2)8). RbcS binding triggers the release of RbcX2.</text>
</comment>
<proteinExistence type="inferred from homology"/>
<dbReference type="HAMAP" id="MF_00855">
    <property type="entry name" value="RbcX"/>
    <property type="match status" value="1"/>
</dbReference>